<evidence type="ECO:0000256" key="4">
    <source>
        <dbReference type="PROSITE-ProRule" id="PRU00335"/>
    </source>
</evidence>
<keyword evidence="1" id="KW-0805">Transcription regulation</keyword>
<keyword evidence="2 4" id="KW-0238">DNA-binding</keyword>
<dbReference type="SUPFAM" id="SSF46689">
    <property type="entry name" value="Homeodomain-like"/>
    <property type="match status" value="1"/>
</dbReference>
<sequence>MPVAKGTTIDPERTRATILHAVTQVLYERGLDGIGVAELCARLGVSKETLYRHFGSKDGLVQAMLEARSDRVVRWLTDAVEAAGDDPADQLTALFDTLQGWYDEPAFRGCALLNAATQHHTGTVRAITTRHLGRYLELLTGIADRAGAADPRQLGQQLLILVEGATVVADHHSPTHAGEHALQAALTLLATTRRT</sequence>
<dbReference type="HOGENOM" id="CLU_069356_23_1_11"/>
<dbReference type="PANTHER" id="PTHR47506">
    <property type="entry name" value="TRANSCRIPTIONAL REGULATORY PROTEIN"/>
    <property type="match status" value="1"/>
</dbReference>
<name>A0A0H3DI49_AMYMU</name>
<dbReference type="PROSITE" id="PS50977">
    <property type="entry name" value="HTH_TETR_2"/>
    <property type="match status" value="1"/>
</dbReference>
<dbReference type="KEGG" id="amd:AMED_8172"/>
<dbReference type="InterPro" id="IPR001647">
    <property type="entry name" value="HTH_TetR"/>
</dbReference>
<organism evidence="6 7">
    <name type="scientific">Amycolatopsis mediterranei (strain U-32)</name>
    <dbReference type="NCBI Taxonomy" id="749927"/>
    <lineage>
        <taxon>Bacteria</taxon>
        <taxon>Bacillati</taxon>
        <taxon>Actinomycetota</taxon>
        <taxon>Actinomycetes</taxon>
        <taxon>Pseudonocardiales</taxon>
        <taxon>Pseudonocardiaceae</taxon>
        <taxon>Amycolatopsis</taxon>
    </lineage>
</organism>
<dbReference type="AlphaFoldDB" id="A0A0H3DI49"/>
<dbReference type="GO" id="GO:0003677">
    <property type="term" value="F:DNA binding"/>
    <property type="evidence" value="ECO:0007669"/>
    <property type="project" value="UniProtKB-UniRule"/>
</dbReference>
<dbReference type="InterPro" id="IPR036271">
    <property type="entry name" value="Tet_transcr_reg_TetR-rel_C_sf"/>
</dbReference>
<dbReference type="InterPro" id="IPR009057">
    <property type="entry name" value="Homeodomain-like_sf"/>
</dbReference>
<evidence type="ECO:0000256" key="1">
    <source>
        <dbReference type="ARBA" id="ARBA00023015"/>
    </source>
</evidence>
<gene>
    <name evidence="6" type="ordered locus">AMED_8172</name>
</gene>
<evidence type="ECO:0000259" key="5">
    <source>
        <dbReference type="PROSITE" id="PS50977"/>
    </source>
</evidence>
<dbReference type="PATRIC" id="fig|749927.5.peg.8493"/>
<feature type="DNA-binding region" description="H-T-H motif" evidence="4">
    <location>
        <begin position="35"/>
        <end position="54"/>
    </location>
</feature>
<dbReference type="eggNOG" id="COG1309">
    <property type="taxonomic scope" value="Bacteria"/>
</dbReference>
<dbReference type="OrthoDB" id="4214267at2"/>
<dbReference type="Proteomes" id="UP000000328">
    <property type="component" value="Chromosome"/>
</dbReference>
<dbReference type="RefSeq" id="WP_013229903.1">
    <property type="nucleotide sequence ID" value="NC_014318.1"/>
</dbReference>
<keyword evidence="3" id="KW-0804">Transcription</keyword>
<proteinExistence type="predicted"/>
<evidence type="ECO:0000256" key="2">
    <source>
        <dbReference type="ARBA" id="ARBA00023125"/>
    </source>
</evidence>
<dbReference type="SUPFAM" id="SSF48498">
    <property type="entry name" value="Tetracyclin repressor-like, C-terminal domain"/>
    <property type="match status" value="1"/>
</dbReference>
<accession>A0A0H3DI49</accession>
<evidence type="ECO:0000313" key="7">
    <source>
        <dbReference type="Proteomes" id="UP000000328"/>
    </source>
</evidence>
<dbReference type="Gene3D" id="1.10.357.10">
    <property type="entry name" value="Tetracycline Repressor, domain 2"/>
    <property type="match status" value="1"/>
</dbReference>
<dbReference type="EMBL" id="CP002000">
    <property type="protein sequence ID" value="ADJ49872.1"/>
    <property type="molecule type" value="Genomic_DNA"/>
</dbReference>
<reference evidence="6 7" key="1">
    <citation type="journal article" date="2010" name="Cell Res.">
        <title>Complete genome sequence of the rifamycin SV-producing Amycolatopsis mediterranei U32 revealed its genetic characteristics in phylogeny and metabolism.</title>
        <authorList>
            <person name="Zhao W."/>
            <person name="Zhong Y."/>
            <person name="Yuan H."/>
            <person name="Wang J."/>
            <person name="Zheng H."/>
            <person name="Wang Y."/>
            <person name="Cen X."/>
            <person name="Xu F."/>
            <person name="Bai J."/>
            <person name="Han X."/>
            <person name="Lu G."/>
            <person name="Zhu Y."/>
            <person name="Shao Z."/>
            <person name="Yan H."/>
            <person name="Li C."/>
            <person name="Peng N."/>
            <person name="Zhang Z."/>
            <person name="Zhang Y."/>
            <person name="Lin W."/>
            <person name="Fan Y."/>
            <person name="Qin Z."/>
            <person name="Hu Y."/>
            <person name="Zhu B."/>
            <person name="Wang S."/>
            <person name="Ding X."/>
            <person name="Zhao G.P."/>
        </authorList>
    </citation>
    <scope>NUCLEOTIDE SEQUENCE [LARGE SCALE GENOMIC DNA]</scope>
    <source>
        <strain evidence="7">U-32</strain>
    </source>
</reference>
<dbReference type="PANTHER" id="PTHR47506:SF1">
    <property type="entry name" value="HTH-TYPE TRANSCRIPTIONAL REGULATOR YJDC"/>
    <property type="match status" value="1"/>
</dbReference>
<dbReference type="PRINTS" id="PR00455">
    <property type="entry name" value="HTHTETR"/>
</dbReference>
<dbReference type="Pfam" id="PF00440">
    <property type="entry name" value="TetR_N"/>
    <property type="match status" value="1"/>
</dbReference>
<evidence type="ECO:0000313" key="6">
    <source>
        <dbReference type="EMBL" id="ADJ49872.1"/>
    </source>
</evidence>
<dbReference type="GeneID" id="92875784"/>
<feature type="domain" description="HTH tetR-type" evidence="5">
    <location>
        <begin position="12"/>
        <end position="72"/>
    </location>
</feature>
<evidence type="ECO:0000256" key="3">
    <source>
        <dbReference type="ARBA" id="ARBA00023163"/>
    </source>
</evidence>
<protein>
    <submittedName>
        <fullName evidence="6">TetR family transcriptional regulator</fullName>
    </submittedName>
</protein>